<protein>
    <submittedName>
        <fullName evidence="3">LysM peptidoglycan-binding domain-containing protein</fullName>
    </submittedName>
</protein>
<feature type="domain" description="LysM" evidence="2">
    <location>
        <begin position="23"/>
        <end position="68"/>
    </location>
</feature>
<keyword evidence="4" id="KW-1185">Reference proteome</keyword>
<reference evidence="4" key="1">
    <citation type="journal article" date="2019" name="Int. J. Syst. Evol. Microbiol.">
        <title>The Global Catalogue of Microorganisms (GCM) 10K type strain sequencing project: providing services to taxonomists for standard genome sequencing and annotation.</title>
        <authorList>
            <consortium name="The Broad Institute Genomics Platform"/>
            <consortium name="The Broad Institute Genome Sequencing Center for Infectious Disease"/>
            <person name="Wu L."/>
            <person name="Ma J."/>
        </authorList>
    </citation>
    <scope>NUCLEOTIDE SEQUENCE [LARGE SCALE GENOMIC DNA]</scope>
    <source>
        <strain evidence="4">CGMCC 1.12286</strain>
    </source>
</reference>
<dbReference type="SMART" id="SM00257">
    <property type="entry name" value="LysM"/>
    <property type="match status" value="2"/>
</dbReference>
<dbReference type="Pfam" id="PF01476">
    <property type="entry name" value="LysM"/>
    <property type="match status" value="2"/>
</dbReference>
<evidence type="ECO:0000313" key="3">
    <source>
        <dbReference type="EMBL" id="MFD1675082.1"/>
    </source>
</evidence>
<evidence type="ECO:0000259" key="2">
    <source>
        <dbReference type="PROSITE" id="PS51782"/>
    </source>
</evidence>
<dbReference type="Pfam" id="PF07486">
    <property type="entry name" value="Hydrolase_2"/>
    <property type="match status" value="1"/>
</dbReference>
<gene>
    <name evidence="3" type="ORF">ACFSB2_10290</name>
</gene>
<feature type="chain" id="PRO_5045261413" evidence="1">
    <location>
        <begin position="22"/>
        <end position="256"/>
    </location>
</feature>
<proteinExistence type="predicted"/>
<dbReference type="InterPro" id="IPR011105">
    <property type="entry name" value="Cell_wall_hydrolase_SleB"/>
</dbReference>
<dbReference type="InterPro" id="IPR042047">
    <property type="entry name" value="SleB_dom1"/>
</dbReference>
<dbReference type="Gene3D" id="3.10.350.10">
    <property type="entry name" value="LysM domain"/>
    <property type="match status" value="2"/>
</dbReference>
<dbReference type="Proteomes" id="UP001597079">
    <property type="component" value="Unassembled WGS sequence"/>
</dbReference>
<name>A0ABW4JJ48_9BACL</name>
<feature type="signal peptide" evidence="1">
    <location>
        <begin position="1"/>
        <end position="21"/>
    </location>
</feature>
<evidence type="ECO:0000256" key="1">
    <source>
        <dbReference type="SAM" id="SignalP"/>
    </source>
</evidence>
<feature type="domain" description="LysM" evidence="2">
    <location>
        <begin position="71"/>
        <end position="115"/>
    </location>
</feature>
<dbReference type="PANTHER" id="PTHR33734">
    <property type="entry name" value="LYSM DOMAIN-CONTAINING GPI-ANCHORED PROTEIN 2"/>
    <property type="match status" value="1"/>
</dbReference>
<accession>A0ABW4JJ48</accession>
<dbReference type="SUPFAM" id="SSF54106">
    <property type="entry name" value="LysM domain"/>
    <property type="match status" value="2"/>
</dbReference>
<evidence type="ECO:0000313" key="4">
    <source>
        <dbReference type="Proteomes" id="UP001597079"/>
    </source>
</evidence>
<dbReference type="CDD" id="cd00118">
    <property type="entry name" value="LysM"/>
    <property type="match status" value="2"/>
</dbReference>
<sequence length="256" mass="27284">MMCSALTTVGVLAMSTVSVMAATTHTVQSGESLWTISRANDVSLPAMEAANPQVVNPGNLQIGSQVKIPSGNYTVQPGDTFFTIANAHGVTWQAIQNDNPGIDPLMILPGQLINVPNGTNSAAATSSSANTAVSDTSLYWMSRLIQAEASGENMEAKVAVGDVVLHRVQSSDYPDTVKGVIFQVVDGCYQFTPVENQEIYNTPSADSITAAEEVLDQGVDYVPGAYVFFTPSKTPSSSWVWNQPRTAQIDDFIFAK</sequence>
<organism evidence="3 4">
    <name type="scientific">Alicyclobacillus fodiniaquatilis</name>
    <dbReference type="NCBI Taxonomy" id="1661150"/>
    <lineage>
        <taxon>Bacteria</taxon>
        <taxon>Bacillati</taxon>
        <taxon>Bacillota</taxon>
        <taxon>Bacilli</taxon>
        <taxon>Bacillales</taxon>
        <taxon>Alicyclobacillaceae</taxon>
        <taxon>Alicyclobacillus</taxon>
    </lineage>
</organism>
<dbReference type="PANTHER" id="PTHR33734:SF22">
    <property type="entry name" value="MEMBRANE-BOUND LYTIC MUREIN TRANSGLYCOSYLASE D"/>
    <property type="match status" value="1"/>
</dbReference>
<dbReference type="EMBL" id="JBHUCX010000024">
    <property type="protein sequence ID" value="MFD1675082.1"/>
    <property type="molecule type" value="Genomic_DNA"/>
</dbReference>
<dbReference type="InterPro" id="IPR018392">
    <property type="entry name" value="LysM"/>
</dbReference>
<dbReference type="RefSeq" id="WP_377943006.1">
    <property type="nucleotide sequence ID" value="NZ_JBHUCX010000024.1"/>
</dbReference>
<keyword evidence="1" id="KW-0732">Signal</keyword>
<dbReference type="Gene3D" id="1.10.10.2520">
    <property type="entry name" value="Cell wall hydrolase SleB, domain 1"/>
    <property type="match status" value="1"/>
</dbReference>
<dbReference type="InterPro" id="IPR036779">
    <property type="entry name" value="LysM_dom_sf"/>
</dbReference>
<dbReference type="PROSITE" id="PS51782">
    <property type="entry name" value="LYSM"/>
    <property type="match status" value="2"/>
</dbReference>
<comment type="caution">
    <text evidence="3">The sequence shown here is derived from an EMBL/GenBank/DDBJ whole genome shotgun (WGS) entry which is preliminary data.</text>
</comment>